<organism evidence="2 3">
    <name type="scientific">Candidatus Nephthysia bennettiae</name>
    <dbReference type="NCBI Taxonomy" id="3127016"/>
    <lineage>
        <taxon>Bacteria</taxon>
        <taxon>Bacillati</taxon>
        <taxon>Candidatus Dormiibacterota</taxon>
        <taxon>Candidatus Dormibacteria</taxon>
        <taxon>Candidatus Dormibacterales</taxon>
        <taxon>Candidatus Dormibacteraceae</taxon>
        <taxon>Candidatus Nephthysia</taxon>
    </lineage>
</organism>
<accession>A0A934N6E8</accession>
<gene>
    <name evidence="2" type="ORF">JF922_05450</name>
</gene>
<keyword evidence="3" id="KW-1185">Reference proteome</keyword>
<dbReference type="EMBL" id="JAEKNR010000065">
    <property type="protein sequence ID" value="MBJ7597516.1"/>
    <property type="molecule type" value="Genomic_DNA"/>
</dbReference>
<reference evidence="2" key="1">
    <citation type="submission" date="2020-10" db="EMBL/GenBank/DDBJ databases">
        <title>Ca. Dormibacterota MAGs.</title>
        <authorList>
            <person name="Montgomery K."/>
        </authorList>
    </citation>
    <scope>NUCLEOTIDE SEQUENCE [LARGE SCALE GENOMIC DNA]</scope>
    <source>
        <strain evidence="2">SC8812_S17_10</strain>
    </source>
</reference>
<comment type="caution">
    <text evidence="2">The sequence shown here is derived from an EMBL/GenBank/DDBJ whole genome shotgun (WGS) entry which is preliminary data.</text>
</comment>
<protein>
    <submittedName>
        <fullName evidence="2">Uncharacterized protein</fullName>
    </submittedName>
</protein>
<dbReference type="Proteomes" id="UP000612893">
    <property type="component" value="Unassembled WGS sequence"/>
</dbReference>
<dbReference type="AlphaFoldDB" id="A0A934N6E8"/>
<evidence type="ECO:0000313" key="3">
    <source>
        <dbReference type="Proteomes" id="UP000612893"/>
    </source>
</evidence>
<feature type="region of interest" description="Disordered" evidence="1">
    <location>
        <begin position="1"/>
        <end position="37"/>
    </location>
</feature>
<evidence type="ECO:0000256" key="1">
    <source>
        <dbReference type="SAM" id="MobiDB-lite"/>
    </source>
</evidence>
<dbReference type="RefSeq" id="WP_338199806.1">
    <property type="nucleotide sequence ID" value="NZ_JAEKNR010000065.1"/>
</dbReference>
<proteinExistence type="predicted"/>
<name>A0A934N6E8_9BACT</name>
<sequence>MARGNPAPLGGPPADERPQTAAAFRPEVSDQDVSDLSQALQRARDALLRARLEGRSARALASARQRAQRAADLLLAARLAAEYRTRLLSTPPRRRSAGR</sequence>
<evidence type="ECO:0000313" key="2">
    <source>
        <dbReference type="EMBL" id="MBJ7597516.1"/>
    </source>
</evidence>